<proteinExistence type="predicted"/>
<dbReference type="PANTHER" id="PTHR45947">
    <property type="entry name" value="SULFOQUINOVOSYL TRANSFERASE SQD2"/>
    <property type="match status" value="1"/>
</dbReference>
<feature type="transmembrane region" description="Helical" evidence="1">
    <location>
        <begin position="84"/>
        <end position="102"/>
    </location>
</feature>
<comment type="caution">
    <text evidence="4">The sequence shown here is derived from an EMBL/GenBank/DDBJ whole genome shotgun (WGS) entry which is preliminary data.</text>
</comment>
<dbReference type="RefSeq" id="WP_130306361.1">
    <property type="nucleotide sequence ID" value="NZ_SHKN01000001.1"/>
</dbReference>
<feature type="transmembrane region" description="Helical" evidence="1">
    <location>
        <begin position="56"/>
        <end position="78"/>
    </location>
</feature>
<keyword evidence="5" id="KW-1185">Reference proteome</keyword>
<feature type="domain" description="Glycosyltransferase subfamily 4-like N-terminal" evidence="3">
    <location>
        <begin position="19"/>
        <end position="201"/>
    </location>
</feature>
<dbReference type="CDD" id="cd03801">
    <property type="entry name" value="GT4_PimA-like"/>
    <property type="match status" value="1"/>
</dbReference>
<evidence type="ECO:0000313" key="5">
    <source>
        <dbReference type="Proteomes" id="UP000293562"/>
    </source>
</evidence>
<dbReference type="EMBL" id="SHKN01000001">
    <property type="protein sequence ID" value="RZT96491.1"/>
    <property type="molecule type" value="Genomic_DNA"/>
</dbReference>
<evidence type="ECO:0000313" key="4">
    <source>
        <dbReference type="EMBL" id="RZT96491.1"/>
    </source>
</evidence>
<name>A0A4Q7VJU4_9BACT</name>
<sequence>MKKGLIIGALPMAYGGKTPGGIATHIHGLVQTLTNNGYSIDLCYHKPRKPHQFKKIQVLGCGKIAYLFNVIVGFILLLLKNRKILFIIPLNSVVFASFYYRFLSNYLKTNKIDFVHVHSLSNVSPIILKQLSVNCNVIVTDHGFWQKPNLKSNKRYLSLLKKSFECSTNIIYISDYAYNYHLDYKLGDLKKLVKIPNPIDFTLFKNETDIIKTGNANKKNIFFNGLTHSLSIKRLDILLESIENDEVLKKTVILKIVCNKNGHDFVKSKKWNFDLELFDRQPIESILKLYTEANIMVLPSKSESFGLVYLEALAMGIPVIGFNKVIDEFKEQLQTYIGESFDSNIESHLQLAQKIRRVLSSDFNGQGVQSKLQLVYSWNRQIIDFIKLYQDNITD</sequence>
<keyword evidence="1" id="KW-0472">Membrane</keyword>
<dbReference type="GO" id="GO:0016757">
    <property type="term" value="F:glycosyltransferase activity"/>
    <property type="evidence" value="ECO:0007669"/>
    <property type="project" value="InterPro"/>
</dbReference>
<reference evidence="4 5" key="1">
    <citation type="submission" date="2019-02" db="EMBL/GenBank/DDBJ databases">
        <title>Genomic Encyclopedia of Type Strains, Phase IV (KMG-IV): sequencing the most valuable type-strain genomes for metagenomic binning, comparative biology and taxonomic classification.</title>
        <authorList>
            <person name="Goeker M."/>
        </authorList>
    </citation>
    <scope>NUCLEOTIDE SEQUENCE [LARGE SCALE GENOMIC DNA]</scope>
    <source>
        <strain evidence="4 5">DSM 28825</strain>
    </source>
</reference>
<dbReference type="Pfam" id="PF13439">
    <property type="entry name" value="Glyco_transf_4"/>
    <property type="match status" value="1"/>
</dbReference>
<dbReference type="Proteomes" id="UP000293562">
    <property type="component" value="Unassembled WGS sequence"/>
</dbReference>
<accession>A0A4Q7VJU4</accession>
<dbReference type="SUPFAM" id="SSF53756">
    <property type="entry name" value="UDP-Glycosyltransferase/glycogen phosphorylase"/>
    <property type="match status" value="1"/>
</dbReference>
<dbReference type="InterPro" id="IPR028098">
    <property type="entry name" value="Glyco_trans_4-like_N"/>
</dbReference>
<keyword evidence="1" id="KW-0812">Transmembrane</keyword>
<evidence type="ECO:0000256" key="1">
    <source>
        <dbReference type="SAM" id="Phobius"/>
    </source>
</evidence>
<organism evidence="4 5">
    <name type="scientific">Ancylomarina subtilis</name>
    <dbReference type="NCBI Taxonomy" id="1639035"/>
    <lineage>
        <taxon>Bacteria</taxon>
        <taxon>Pseudomonadati</taxon>
        <taxon>Bacteroidota</taxon>
        <taxon>Bacteroidia</taxon>
        <taxon>Marinilabiliales</taxon>
        <taxon>Marinifilaceae</taxon>
        <taxon>Ancylomarina</taxon>
    </lineage>
</organism>
<dbReference type="InterPro" id="IPR001296">
    <property type="entry name" value="Glyco_trans_1"/>
</dbReference>
<evidence type="ECO:0000259" key="3">
    <source>
        <dbReference type="Pfam" id="PF13439"/>
    </source>
</evidence>
<protein>
    <submittedName>
        <fullName evidence="4">Glycosyltransferase involved in cell wall biosynthesis</fullName>
    </submittedName>
</protein>
<dbReference type="PANTHER" id="PTHR45947:SF3">
    <property type="entry name" value="SULFOQUINOVOSYL TRANSFERASE SQD2"/>
    <property type="match status" value="1"/>
</dbReference>
<feature type="domain" description="Glycosyl transferase family 1" evidence="2">
    <location>
        <begin position="231"/>
        <end position="361"/>
    </location>
</feature>
<dbReference type="Pfam" id="PF00534">
    <property type="entry name" value="Glycos_transf_1"/>
    <property type="match status" value="1"/>
</dbReference>
<dbReference type="AlphaFoldDB" id="A0A4Q7VJU4"/>
<dbReference type="Gene3D" id="3.40.50.2000">
    <property type="entry name" value="Glycogen Phosphorylase B"/>
    <property type="match status" value="2"/>
</dbReference>
<keyword evidence="4" id="KW-0808">Transferase</keyword>
<dbReference type="OrthoDB" id="9768685at2"/>
<gene>
    <name evidence="4" type="ORF">EV201_1129</name>
</gene>
<keyword evidence="1" id="KW-1133">Transmembrane helix</keyword>
<evidence type="ECO:0000259" key="2">
    <source>
        <dbReference type="Pfam" id="PF00534"/>
    </source>
</evidence>
<dbReference type="InterPro" id="IPR050194">
    <property type="entry name" value="Glycosyltransferase_grp1"/>
</dbReference>